<keyword evidence="2" id="KW-0732">Signal</keyword>
<feature type="region of interest" description="Disordered" evidence="1">
    <location>
        <begin position="860"/>
        <end position="899"/>
    </location>
</feature>
<reference evidence="3 4" key="1">
    <citation type="submission" date="2010-03" db="EMBL/GenBank/DDBJ databases">
        <title>The genome sequence of Coprococcus catus GD/7.</title>
        <authorList>
            <consortium name="metaHIT consortium -- http://www.metahit.eu/"/>
            <person name="Pajon A."/>
            <person name="Turner K."/>
            <person name="Parkhill J."/>
            <person name="Duncan S."/>
            <person name="Flint H."/>
        </authorList>
    </citation>
    <scope>NUCLEOTIDE SEQUENCE [LARGE SCALE GENOMIC DNA]</scope>
    <source>
        <strain evidence="3 4">GD/7</strain>
    </source>
</reference>
<dbReference type="STRING" id="717962.CC1_23280"/>
<evidence type="ECO:0000313" key="4">
    <source>
        <dbReference type="Proteomes" id="UP000008798"/>
    </source>
</evidence>
<dbReference type="PATRIC" id="fig|717962.3.peg.2225"/>
<feature type="chain" id="PRO_5003059290" evidence="2">
    <location>
        <begin position="29"/>
        <end position="989"/>
    </location>
</feature>
<accession>D4J9H9</accession>
<gene>
    <name evidence="3" type="ORF">CC1_23280</name>
</gene>
<protein>
    <submittedName>
        <fullName evidence="3">Uncharacterized protein</fullName>
    </submittedName>
</protein>
<proteinExistence type="predicted"/>
<feature type="compositionally biased region" description="Low complexity" evidence="1">
    <location>
        <begin position="882"/>
        <end position="899"/>
    </location>
</feature>
<evidence type="ECO:0000256" key="1">
    <source>
        <dbReference type="SAM" id="MobiDB-lite"/>
    </source>
</evidence>
<dbReference type="KEGG" id="cct:CC1_23280"/>
<dbReference type="Proteomes" id="UP000008798">
    <property type="component" value="Chromosome"/>
</dbReference>
<reference evidence="3 4" key="2">
    <citation type="submission" date="2010-03" db="EMBL/GenBank/DDBJ databases">
        <authorList>
            <person name="Pajon A."/>
        </authorList>
    </citation>
    <scope>NUCLEOTIDE SEQUENCE [LARGE SCALE GENOMIC DNA]</scope>
    <source>
        <strain evidence="3 4">GD/7</strain>
    </source>
</reference>
<evidence type="ECO:0000313" key="3">
    <source>
        <dbReference type="EMBL" id="CBK81000.1"/>
    </source>
</evidence>
<dbReference type="EMBL" id="FP929038">
    <property type="protein sequence ID" value="CBK81000.1"/>
    <property type="molecule type" value="Genomic_DNA"/>
</dbReference>
<feature type="signal peptide" evidence="2">
    <location>
        <begin position="1"/>
        <end position="28"/>
    </location>
</feature>
<name>D4J9H9_9FIRM</name>
<evidence type="ECO:0000256" key="2">
    <source>
        <dbReference type="SAM" id="SignalP"/>
    </source>
</evidence>
<organism evidence="3 4">
    <name type="scientific">Coprococcus catus GD/7</name>
    <dbReference type="NCBI Taxonomy" id="717962"/>
    <lineage>
        <taxon>Bacteria</taxon>
        <taxon>Bacillati</taxon>
        <taxon>Bacillota</taxon>
        <taxon>Clostridia</taxon>
        <taxon>Lachnospirales</taxon>
        <taxon>Lachnospiraceae</taxon>
        <taxon>Coprococcus</taxon>
    </lineage>
</organism>
<dbReference type="HOGENOM" id="CLU_014351_0_0_9"/>
<sequence>MKKKFMKTCLAAALSAALASATVAPAFATDFTPKYTYSGDGMTFEKVSHANSPTETADGIVDYTGNGSIAPYVQGVSADGNGDRGQSYSYASASYGDWVYINTMYGGLGANAILNRGLGELTPDAAAALINTMYNGTMYTGEPDGKSAGGMLVKFNVKTGETRILMSKETNGIMPTFRSAIKLNNKLYFVGMIIDANSKQLTSQEIAYATAVQNGFPCIYEVDPANNDKLTCIYNCVDTNGFRQLVKDNVFTSTRAIGTYEDAMIAGALDTNGVFLVASKNPSQGQSSFSVIADMNDLFNYPAYHRSDVNGGGGIYQVLEYNGDLYVVICTGTPNNKNEATGTLQTFAIVKGTCSGDVTDKNAWTWSVLAGDEADGARYPFGLDTERVSAGACTLQVYNDYLYIGDYNDVSNALQGFVLKNEFTTQATNLEQSVNLYRMDKNENIEKVVGDPTEAFPTSLSGLGSGYTSNSLLKKMGTHMNQYTWQTTVYNGKMYVGTMDTTTLLEPLAKYTNGDILEMTRDEWISQINYIKVMLKLLFKTPVTASMSAESVVPVETSAETEAAEAATETIAAETVAVEESETEAAVETTIDDILSSDTAAVQTQTEEGIAIQAIETDTAIEDNAADSDADIEVTVESLDDAQPVAVSPTEEPLTESSARVLVEAAIQEVQNDAAQSSADNDQNTDAITLTDEQINSLVSGLLDGSIAPQSMDEQLYNQLVTVNDKLMSIASLVDSNDIEAFATVYAAMSDIIDQINNRIPENIKALYTTVIKYATKENLKGLASSLKYLRTSEAGFDLFEITDNGSAGVSIKKVTTNGFGDRYNHGLRIFEKTDDYWVIGTANPFNGTQLWRTTNLEKNTDIPDSTETETSETDVKPGLMPKPSTTKPTTTLKKPTTSAKKTAAKKAAVKTGDESNSTQFIVLMGISAATIFVLGYRLRKKEINQAAVAKVSCKRGLWLVACVNQKEVGTQCEFQPSFHLYCFNFSNF</sequence>
<dbReference type="AlphaFoldDB" id="D4J9H9"/>